<evidence type="ECO:0000256" key="1">
    <source>
        <dbReference type="ARBA" id="ARBA00011028"/>
    </source>
</evidence>
<dbReference type="PANTHER" id="PTHR42953">
    <property type="entry name" value="HIGH-AFFINITY ZINC UPTAKE SYSTEM PROTEIN ZNUA-RELATED"/>
    <property type="match status" value="1"/>
</dbReference>
<feature type="coiled-coil region" evidence="5">
    <location>
        <begin position="233"/>
        <end position="264"/>
    </location>
</feature>
<dbReference type="EMBL" id="CP115667">
    <property type="protein sequence ID" value="WBW49684.1"/>
    <property type="molecule type" value="Genomic_DNA"/>
</dbReference>
<evidence type="ECO:0000256" key="2">
    <source>
        <dbReference type="ARBA" id="ARBA00022448"/>
    </source>
</evidence>
<comment type="similarity">
    <text evidence="1 4">Belongs to the bacterial solute-binding protein 9 family.</text>
</comment>
<evidence type="ECO:0000256" key="5">
    <source>
        <dbReference type="SAM" id="Coils"/>
    </source>
</evidence>
<dbReference type="InterPro" id="IPR006129">
    <property type="entry name" value="AdhesinB"/>
</dbReference>
<feature type="chain" id="PRO_5045190134" evidence="6">
    <location>
        <begin position="27"/>
        <end position="374"/>
    </location>
</feature>
<keyword evidence="3 6" id="KW-0732">Signal</keyword>
<gene>
    <name evidence="7" type="ORF">O6R05_06695</name>
</gene>
<protein>
    <submittedName>
        <fullName evidence="7">Zinc ABC transporter substrate-binding protein</fullName>
    </submittedName>
</protein>
<dbReference type="InterPro" id="IPR050492">
    <property type="entry name" value="Bact_metal-bind_prot9"/>
</dbReference>
<dbReference type="InterPro" id="IPR006127">
    <property type="entry name" value="ZnuA-like"/>
</dbReference>
<dbReference type="PRINTS" id="PR00691">
    <property type="entry name" value="ADHESINB"/>
</dbReference>
<evidence type="ECO:0000313" key="8">
    <source>
        <dbReference type="Proteomes" id="UP001210339"/>
    </source>
</evidence>
<accession>A0ABY7QSB6</accession>
<dbReference type="Proteomes" id="UP001210339">
    <property type="component" value="Chromosome"/>
</dbReference>
<feature type="signal peptide" evidence="6">
    <location>
        <begin position="1"/>
        <end position="26"/>
    </location>
</feature>
<keyword evidence="8" id="KW-1185">Reference proteome</keyword>
<dbReference type="RefSeq" id="WP_271191215.1">
    <property type="nucleotide sequence ID" value="NZ_CP115667.1"/>
</dbReference>
<reference evidence="7 8" key="1">
    <citation type="submission" date="2023-01" db="EMBL/GenBank/DDBJ databases">
        <authorList>
            <person name="Lee S.H."/>
            <person name="Jung H.S."/>
            <person name="Yun J.U."/>
        </authorList>
    </citation>
    <scope>NUCLEOTIDE SEQUENCE [LARGE SCALE GENOMIC DNA]</scope>
    <source>
        <strain evidence="7 8">CBA3646</strain>
    </source>
</reference>
<evidence type="ECO:0000256" key="3">
    <source>
        <dbReference type="ARBA" id="ARBA00022729"/>
    </source>
</evidence>
<dbReference type="PROSITE" id="PS51257">
    <property type="entry name" value="PROKAR_LIPOPROTEIN"/>
    <property type="match status" value="1"/>
</dbReference>
<dbReference type="Gene3D" id="3.40.50.1980">
    <property type="entry name" value="Nitrogenase molybdenum iron protein domain"/>
    <property type="match status" value="2"/>
</dbReference>
<dbReference type="PRINTS" id="PR00690">
    <property type="entry name" value="ADHESNFAMILY"/>
</dbReference>
<dbReference type="PANTHER" id="PTHR42953:SF3">
    <property type="entry name" value="HIGH-AFFINITY ZINC UPTAKE SYSTEM PROTEIN ZNUA"/>
    <property type="match status" value="1"/>
</dbReference>
<dbReference type="SUPFAM" id="SSF53807">
    <property type="entry name" value="Helical backbone' metal receptor"/>
    <property type="match status" value="1"/>
</dbReference>
<dbReference type="Pfam" id="PF01297">
    <property type="entry name" value="ZnuA"/>
    <property type="match status" value="2"/>
</dbReference>
<organism evidence="7 8">
    <name type="scientific">Peptoniphilus equinus</name>
    <dbReference type="NCBI Taxonomy" id="3016343"/>
    <lineage>
        <taxon>Bacteria</taxon>
        <taxon>Bacillati</taxon>
        <taxon>Bacillota</taxon>
        <taxon>Tissierellia</taxon>
        <taxon>Tissierellales</taxon>
        <taxon>Peptoniphilaceae</taxon>
        <taxon>Peptoniphilus</taxon>
    </lineage>
</organism>
<dbReference type="InterPro" id="IPR006128">
    <property type="entry name" value="Lipoprotein_PsaA-like"/>
</dbReference>
<name>A0ABY7QSB6_9FIRM</name>
<evidence type="ECO:0000256" key="4">
    <source>
        <dbReference type="RuleBase" id="RU003512"/>
    </source>
</evidence>
<sequence length="374" mass="40700">MKKKLALLVILALVLVACGQKNQAGADAEPNDADKPVVYASVYPVYDLAKQIGGERIEVRSIIPNGQEPHGWEPDSGLIKDLSEADVLLYAGAGLESWIDKVMESVENDALVTQELAEGMNLLPNTHHHDHDGEAAEADHNHDAEATEANHNHNAEATEADHNHNAEVAEADHNHNAEVAEANHNHNAEATEAHEHDHDHGEFDPHFWLSPVRMKTAANNVAKALIAADPDGKADYEANLSATLEKLDTLNEKYQTELDGVTNKTIVVSHEAYGYLSDEYGLQQIGITGIEAETEPDAKTIKDLINGIKAENIKTIFTEDLIDTKVAETISSETGAELVVLNPLESLSDEEVQNGADYFSVMEDNLKKLVEALA</sequence>
<evidence type="ECO:0000313" key="7">
    <source>
        <dbReference type="EMBL" id="WBW49684.1"/>
    </source>
</evidence>
<evidence type="ECO:0000256" key="6">
    <source>
        <dbReference type="SAM" id="SignalP"/>
    </source>
</evidence>
<keyword evidence="5" id="KW-0175">Coiled coil</keyword>
<proteinExistence type="inferred from homology"/>
<keyword evidence="2 4" id="KW-0813">Transport</keyword>